<feature type="compositionally biased region" description="Basic and acidic residues" evidence="15">
    <location>
        <begin position="485"/>
        <end position="498"/>
    </location>
</feature>
<protein>
    <recommendedName>
        <fullName evidence="12">Rho GTPase-activating protein 44</fullName>
    </recommendedName>
    <alternativeName>
        <fullName evidence="13">Rho-type GTPase-activating protein RICH2</fullName>
    </alternativeName>
    <alternativeName>
        <fullName evidence="14">RhoGAP interacting with CIP4 homologs protein 2</fullName>
    </alternativeName>
</protein>
<feature type="compositionally biased region" description="Pro residues" evidence="15">
    <location>
        <begin position="974"/>
        <end position="991"/>
    </location>
</feature>
<dbReference type="PROSITE" id="PS50238">
    <property type="entry name" value="RHOGAP"/>
    <property type="match status" value="1"/>
</dbReference>
<feature type="compositionally biased region" description="Low complexity" evidence="15">
    <location>
        <begin position="618"/>
        <end position="657"/>
    </location>
</feature>
<evidence type="ECO:0000313" key="19">
    <source>
        <dbReference type="Proteomes" id="UP001591681"/>
    </source>
</evidence>
<dbReference type="PANTHER" id="PTHR14130:SF13">
    <property type="entry name" value="RHO GTPASE-ACTIVATING PROTEIN 44"/>
    <property type="match status" value="1"/>
</dbReference>
<feature type="compositionally biased region" description="Polar residues" evidence="15">
    <location>
        <begin position="473"/>
        <end position="482"/>
    </location>
</feature>
<feature type="compositionally biased region" description="Pro residues" evidence="15">
    <location>
        <begin position="701"/>
        <end position="733"/>
    </location>
</feature>
<evidence type="ECO:0000256" key="6">
    <source>
        <dbReference type="ARBA" id="ARBA00022753"/>
    </source>
</evidence>
<keyword evidence="4" id="KW-0343">GTPase activation</keyword>
<comment type="subcellular location">
    <subcellularLocation>
        <location evidence="2">Cell projection</location>
        <location evidence="2">Dendrite</location>
    </subcellularLocation>
    <subcellularLocation>
        <location evidence="3">Cell projection</location>
        <location evidence="3">Dendritic spine</location>
    </subcellularLocation>
    <subcellularLocation>
        <location evidence="9">Presynapse</location>
    </subcellularLocation>
    <subcellularLocation>
        <location evidence="1">Recycling endosome</location>
    </subcellularLocation>
</comment>
<keyword evidence="7" id="KW-0770">Synapse</keyword>
<feature type="compositionally biased region" description="Low complexity" evidence="15">
    <location>
        <begin position="583"/>
        <end position="600"/>
    </location>
</feature>
<feature type="compositionally biased region" description="Pro residues" evidence="15">
    <location>
        <begin position="844"/>
        <end position="854"/>
    </location>
</feature>
<evidence type="ECO:0000259" key="17">
    <source>
        <dbReference type="PROSITE" id="PS51021"/>
    </source>
</evidence>
<keyword evidence="19" id="KW-1185">Reference proteome</keyword>
<evidence type="ECO:0000256" key="9">
    <source>
        <dbReference type="ARBA" id="ARBA00034106"/>
    </source>
</evidence>
<evidence type="ECO:0000259" key="16">
    <source>
        <dbReference type="PROSITE" id="PS50238"/>
    </source>
</evidence>
<dbReference type="InterPro" id="IPR000198">
    <property type="entry name" value="RhoGAP_dom"/>
</dbReference>
<feature type="region of interest" description="Disordered" evidence="15">
    <location>
        <begin position="167"/>
        <end position="187"/>
    </location>
</feature>
<evidence type="ECO:0000256" key="11">
    <source>
        <dbReference type="ARBA" id="ARBA00063387"/>
    </source>
</evidence>
<feature type="region of interest" description="Disordered" evidence="15">
    <location>
        <begin position="473"/>
        <end position="503"/>
    </location>
</feature>
<dbReference type="SUPFAM" id="SSF103657">
    <property type="entry name" value="BAR/IMD domain-like"/>
    <property type="match status" value="1"/>
</dbReference>
<feature type="region of interest" description="Disordered" evidence="15">
    <location>
        <begin position="534"/>
        <end position="558"/>
    </location>
</feature>
<dbReference type="SMART" id="SM00721">
    <property type="entry name" value="BAR"/>
    <property type="match status" value="1"/>
</dbReference>
<dbReference type="InterPro" id="IPR008936">
    <property type="entry name" value="Rho_GTPase_activation_prot"/>
</dbReference>
<feature type="compositionally biased region" description="Pro residues" evidence="15">
    <location>
        <begin position="864"/>
        <end position="887"/>
    </location>
</feature>
<feature type="compositionally biased region" description="Low complexity" evidence="15">
    <location>
        <begin position="545"/>
        <end position="558"/>
    </location>
</feature>
<evidence type="ECO:0000256" key="10">
    <source>
        <dbReference type="ARBA" id="ARBA00059236"/>
    </source>
</evidence>
<dbReference type="SUPFAM" id="SSF48350">
    <property type="entry name" value="GTPase activation domain, GAP"/>
    <property type="match status" value="1"/>
</dbReference>
<evidence type="ECO:0000256" key="5">
    <source>
        <dbReference type="ARBA" id="ARBA00022553"/>
    </source>
</evidence>
<feature type="compositionally biased region" description="Basic residues" evidence="15">
    <location>
        <begin position="658"/>
        <end position="682"/>
    </location>
</feature>
<feature type="domain" description="Rho-GAP" evidence="16">
    <location>
        <begin position="264"/>
        <end position="454"/>
    </location>
</feature>
<name>A0ABD1ITP4_9TELE</name>
<keyword evidence="5" id="KW-0597">Phosphoprotein</keyword>
<comment type="subunit">
    <text evidence="11">Interacts with BST2 (via cytoplasmic domain). Interacts (probably via PDZ-binding motif) with SHANK3 (via PDZ domain); the interaction takes place in dendritic spines and promotes GRIA1 exocytosis.</text>
</comment>
<feature type="compositionally biased region" description="Low complexity" evidence="15">
    <location>
        <begin position="1083"/>
        <end position="1099"/>
    </location>
</feature>
<feature type="domain" description="BAR" evidence="17">
    <location>
        <begin position="18"/>
        <end position="258"/>
    </location>
</feature>
<dbReference type="GO" id="GO:0043197">
    <property type="term" value="C:dendritic spine"/>
    <property type="evidence" value="ECO:0007669"/>
    <property type="project" value="UniProtKB-SubCell"/>
</dbReference>
<feature type="compositionally biased region" description="Low complexity" evidence="15">
    <location>
        <begin position="749"/>
        <end position="758"/>
    </location>
</feature>
<proteinExistence type="predicted"/>
<feature type="compositionally biased region" description="Pro residues" evidence="15">
    <location>
        <begin position="1066"/>
        <end position="1082"/>
    </location>
</feature>
<evidence type="ECO:0000256" key="12">
    <source>
        <dbReference type="ARBA" id="ARBA00070278"/>
    </source>
</evidence>
<evidence type="ECO:0000256" key="15">
    <source>
        <dbReference type="SAM" id="MobiDB-lite"/>
    </source>
</evidence>
<keyword evidence="8" id="KW-0966">Cell projection</keyword>
<dbReference type="EMBL" id="JBHFQA010000023">
    <property type="protein sequence ID" value="KAL2078341.1"/>
    <property type="molecule type" value="Genomic_DNA"/>
</dbReference>
<evidence type="ECO:0000256" key="8">
    <source>
        <dbReference type="ARBA" id="ARBA00023273"/>
    </source>
</evidence>
<dbReference type="AlphaFoldDB" id="A0ABD1ITP4"/>
<evidence type="ECO:0000313" key="18">
    <source>
        <dbReference type="EMBL" id="KAL2078341.1"/>
    </source>
</evidence>
<feature type="region of interest" description="Disordered" evidence="15">
    <location>
        <begin position="570"/>
        <end position="764"/>
    </location>
</feature>
<evidence type="ECO:0000256" key="3">
    <source>
        <dbReference type="ARBA" id="ARBA00004552"/>
    </source>
</evidence>
<evidence type="ECO:0000256" key="2">
    <source>
        <dbReference type="ARBA" id="ARBA00004279"/>
    </source>
</evidence>
<dbReference type="SMART" id="SM00324">
    <property type="entry name" value="RhoGAP"/>
    <property type="match status" value="1"/>
</dbReference>
<organism evidence="18 19">
    <name type="scientific">Coilia grayii</name>
    <name type="common">Gray's grenadier anchovy</name>
    <dbReference type="NCBI Taxonomy" id="363190"/>
    <lineage>
        <taxon>Eukaryota</taxon>
        <taxon>Metazoa</taxon>
        <taxon>Chordata</taxon>
        <taxon>Craniata</taxon>
        <taxon>Vertebrata</taxon>
        <taxon>Euteleostomi</taxon>
        <taxon>Actinopterygii</taxon>
        <taxon>Neopterygii</taxon>
        <taxon>Teleostei</taxon>
        <taxon>Clupei</taxon>
        <taxon>Clupeiformes</taxon>
        <taxon>Clupeoidei</taxon>
        <taxon>Engraulidae</taxon>
        <taxon>Coilinae</taxon>
        <taxon>Coilia</taxon>
    </lineage>
</organism>
<dbReference type="FunFam" id="1.10.555.10:FF:000001">
    <property type="entry name" value="Rho GTPase activating protein 44"/>
    <property type="match status" value="1"/>
</dbReference>
<dbReference type="PROSITE" id="PS51021">
    <property type="entry name" value="BAR"/>
    <property type="match status" value="1"/>
</dbReference>
<gene>
    <name evidence="18" type="ORF">ACEWY4_026026</name>
</gene>
<comment type="caution">
    <text evidence="18">The sequence shown here is derived from an EMBL/GenBank/DDBJ whole genome shotgun (WGS) entry which is preliminary data.</text>
</comment>
<evidence type="ECO:0000256" key="1">
    <source>
        <dbReference type="ARBA" id="ARBA00004172"/>
    </source>
</evidence>
<evidence type="ECO:0000256" key="7">
    <source>
        <dbReference type="ARBA" id="ARBA00023018"/>
    </source>
</evidence>
<evidence type="ECO:0000256" key="4">
    <source>
        <dbReference type="ARBA" id="ARBA00022468"/>
    </source>
</evidence>
<dbReference type="GO" id="GO:0055037">
    <property type="term" value="C:recycling endosome"/>
    <property type="evidence" value="ECO:0007669"/>
    <property type="project" value="UniProtKB-SubCell"/>
</dbReference>
<sequence length="1158" mass="125744">MMWRRKLRVTRTSKVRNHRHAPAEKTEVLSEDLLQVEKRLELVKQVSHSTHKKLTACLQGQQGVDVDKRSVRSPSKKLPLTTLAQCMVEGAAVLGDDSLLGKMLKVCGETQEKLAQELILFEFQIERDVVEPLYDLAEVEIPNIQKQRKHLAKLVLDMDSARTRWQQSSKSSGLSSTQQHTGAKADALREEMEEAANRMEICRDQLSADMYSFVAKEIDYANYFQTLIELQAEYHRKSLELLQNILPQIKAYQEAWVDKPCYGKPLEEHLTLSGRDIAFPIEACVTMLLECGMQEEGLFRVAPSASKLKKLKASLDCGVLDVQEYSADPHAIAGALKSYLRELPEPLMTFELYEEWIQASNIQDQDKRLQALLSACEKLPKANSNNFKYLIKFLAKLNEYEDANKMTPGNIAIVLGPNLLWNNNEGNITEMMTTVSLQIVSILEPIIQHADWIFPGEMEFNVTGNYGSPVHTNHNANYSSMPSPDMEHADRRQSDQSRRPLSVATDNMMLEFYKKDGIRKIQSMGVRVMDTSWVSRRGSSSARKTSSTPPSLHTPSLTGADGVLLEQLGEQSASPSPTPPPASSDRASSDDASSSNWSDSCYVYPSPEEERPPPPYPHSSAHHSFSSSSPSPSPSPFTSGPSSLSASSSSFSCYAHTQHSHPFSHHQHHPHHQHLHHHHHSRPPSCTRPAAPGPESLPSGPSGPSPPPPPRWSGYSPPPLPPLPPSCPTPPLPSQSLSSHPYPHPNPLSNPSHPHVSSAWRSPSLDINSNPKPCSLLLLPKQMSLCEHHATHAPLAAPRSSPTTPTPVPPTMMTTSTTCGPLLPRSPTFGPTCGPLVPRSPTAPPACGPFPPECRTPTPTSTSTPPPPPPPHPPPTPPPPPPPPLPLPLYAKPPLGRLTPPNSTPLLSQPAPPPWAACVCGRERGPRLTSTLKNKELSPVIGQKAMQTAPSSGHSLCTEPSPHTLRKVSKKLAPIPPKSPFPASEPSPGQPSPISLSPTPPSTPSPYSFSYPQGYATIASPGSQCHSYSQSHSSPHSQATTPPATVSICSMGTLPKARPAPKPRQRPSLPPPQPPSTPPGSSPQPLEHGGLLEGLSPGESMSTDSFCNLDIPAINVELDGILDVAYGALHRHSVVMAAVALEASARAESEEDSESTAL</sequence>
<keyword evidence="6" id="KW-0967">Endosome</keyword>
<accession>A0ABD1ITP4</accession>
<dbReference type="InterPro" id="IPR004148">
    <property type="entry name" value="BAR_dom"/>
</dbReference>
<comment type="function">
    <text evidence="10">GTPase-activating protein (GAP) that stimulates the GTPase activity of Rho-type GTPases. Thereby, controls Rho-type GTPases cycling between their active GTP-bound and inactive GDP-bound states. Acts as a GAP at least for CDC42 and RAC1. In neurons, is involved in dendritic spine formation and synaptic plasticity in a specific RAC1-GAP activity. Limits the initiation of exploratory dendritic filopodia. Recruited to actin-patches that seed filopodia, binds specifically to plasma membrane sections that are deformed inward by acto-myosin mediated contractile forces. Acts through GAP activity on RAC1 to reduce actin polymerization necessary for filopodia formation. In association with SHANK3, promotes GRIA1 exocytosis from recycling endosomes and spine morphological changes associated to long-term potentiation.</text>
</comment>
<feature type="region of interest" description="Disordered" evidence="15">
    <location>
        <begin position="844"/>
        <end position="1099"/>
    </location>
</feature>
<dbReference type="InterPro" id="IPR047165">
    <property type="entry name" value="RHG17/44/SH3BP1-like"/>
</dbReference>
<evidence type="ECO:0000256" key="14">
    <source>
        <dbReference type="ARBA" id="ARBA00076927"/>
    </source>
</evidence>
<feature type="compositionally biased region" description="Polar residues" evidence="15">
    <location>
        <begin position="534"/>
        <end position="544"/>
    </location>
</feature>
<feature type="compositionally biased region" description="Polar residues" evidence="15">
    <location>
        <begin position="945"/>
        <end position="955"/>
    </location>
</feature>
<dbReference type="Gene3D" id="1.20.1270.60">
    <property type="entry name" value="Arfaptin homology (AH) domain/BAR domain"/>
    <property type="match status" value="1"/>
</dbReference>
<dbReference type="InterPro" id="IPR027267">
    <property type="entry name" value="AH/BAR_dom_sf"/>
</dbReference>
<dbReference type="FunFam" id="1.20.1270.60:FF:000018">
    <property type="entry name" value="Rho GTPase activating protein 44"/>
    <property type="match status" value="1"/>
</dbReference>
<dbReference type="GO" id="GO:0098793">
    <property type="term" value="C:presynapse"/>
    <property type="evidence" value="ECO:0007669"/>
    <property type="project" value="UniProtKB-SubCell"/>
</dbReference>
<dbReference type="PANTHER" id="PTHR14130">
    <property type="entry name" value="3BP-1 RELATED RHOGAP"/>
    <property type="match status" value="1"/>
</dbReference>
<feature type="compositionally biased region" description="Low complexity" evidence="15">
    <location>
        <begin position="167"/>
        <end position="179"/>
    </location>
</feature>
<feature type="compositionally biased region" description="Low complexity" evidence="15">
    <location>
        <begin position="1023"/>
        <end position="1045"/>
    </location>
</feature>
<evidence type="ECO:0000256" key="13">
    <source>
        <dbReference type="ARBA" id="ARBA00074989"/>
    </source>
</evidence>
<reference evidence="18 19" key="1">
    <citation type="submission" date="2024-09" db="EMBL/GenBank/DDBJ databases">
        <title>A chromosome-level genome assembly of Gray's grenadier anchovy, Coilia grayii.</title>
        <authorList>
            <person name="Fu Z."/>
        </authorList>
    </citation>
    <scope>NUCLEOTIDE SEQUENCE [LARGE SCALE GENOMIC DNA]</scope>
    <source>
        <strain evidence="18">G4</strain>
        <tissue evidence="18">Muscle</tissue>
    </source>
</reference>
<dbReference type="Proteomes" id="UP001591681">
    <property type="component" value="Unassembled WGS sequence"/>
</dbReference>
<dbReference type="Pfam" id="PF03114">
    <property type="entry name" value="BAR"/>
    <property type="match status" value="1"/>
</dbReference>
<dbReference type="Gene3D" id="1.10.555.10">
    <property type="entry name" value="Rho GTPase activation protein"/>
    <property type="match status" value="1"/>
</dbReference>
<dbReference type="Pfam" id="PF00620">
    <property type="entry name" value="RhoGAP"/>
    <property type="match status" value="1"/>
</dbReference>
<dbReference type="GO" id="GO:0005096">
    <property type="term" value="F:GTPase activator activity"/>
    <property type="evidence" value="ECO:0007669"/>
    <property type="project" value="UniProtKB-KW"/>
</dbReference>